<dbReference type="Proteomes" id="UP000030786">
    <property type="component" value="Chromosome"/>
</dbReference>
<feature type="signal peptide" evidence="2">
    <location>
        <begin position="1"/>
        <end position="29"/>
    </location>
</feature>
<protein>
    <recommendedName>
        <fullName evidence="3">UPF0323 domain-containing protein</fullName>
    </recommendedName>
</protein>
<dbReference type="InterPro" id="IPR059092">
    <property type="entry name" value="UPF0323_dom"/>
</dbReference>
<organism evidence="4 5">
    <name type="scientific">Cellulophaga baltica 18</name>
    <dbReference type="NCBI Taxonomy" id="1348584"/>
    <lineage>
        <taxon>Bacteria</taxon>
        <taxon>Pseudomonadati</taxon>
        <taxon>Bacteroidota</taxon>
        <taxon>Flavobacteriia</taxon>
        <taxon>Flavobacteriales</taxon>
        <taxon>Flavobacteriaceae</taxon>
        <taxon>Cellulophaga</taxon>
    </lineage>
</organism>
<feature type="compositionally biased region" description="Polar residues" evidence="1">
    <location>
        <begin position="153"/>
        <end position="164"/>
    </location>
</feature>
<dbReference type="EMBL" id="CP009976">
    <property type="protein sequence ID" value="AIZ42139.1"/>
    <property type="molecule type" value="Genomic_DNA"/>
</dbReference>
<feature type="chain" id="PRO_5043470898" description="UPF0323 domain-containing protein" evidence="2">
    <location>
        <begin position="30"/>
        <end position="188"/>
    </location>
</feature>
<evidence type="ECO:0000259" key="3">
    <source>
        <dbReference type="Pfam" id="PF26303"/>
    </source>
</evidence>
<evidence type="ECO:0000313" key="4">
    <source>
        <dbReference type="EMBL" id="AIZ42139.1"/>
    </source>
</evidence>
<dbReference type="Pfam" id="PF26303">
    <property type="entry name" value="UPF0323"/>
    <property type="match status" value="1"/>
</dbReference>
<feature type="region of interest" description="Disordered" evidence="1">
    <location>
        <begin position="153"/>
        <end position="188"/>
    </location>
</feature>
<accession>A0AAU8S294</accession>
<name>A0AAU8S294_9FLAO</name>
<sequence length="188" mass="20470">MNKKMMTGLAFLRKMMLAAVLSSSILVISCGDSDGSPKLKDSEEKTIYETTKGTVTEVEEIEPGDDYKIIDERIIDKKENSIAIVHGLNGQIDTLSLAKIDNGSEESGYRNRSGLRSILYYSLASSYFNRNLSNVSPNSGYYKDASAYNKSTGLKNDLTNSATSRKVRVPGTSSKGYGSGKSFRSFGG</sequence>
<evidence type="ECO:0000313" key="5">
    <source>
        <dbReference type="Proteomes" id="UP000030786"/>
    </source>
</evidence>
<feature type="compositionally biased region" description="Low complexity" evidence="1">
    <location>
        <begin position="173"/>
        <end position="188"/>
    </location>
</feature>
<proteinExistence type="predicted"/>
<evidence type="ECO:0000256" key="2">
    <source>
        <dbReference type="SAM" id="SignalP"/>
    </source>
</evidence>
<dbReference type="AlphaFoldDB" id="A0AAU8S294"/>
<reference evidence="4 5" key="1">
    <citation type="journal article" date="2014" name="Environ. Microbiol.">
        <title>Contrasting genomic patterns and infection strategies of two co-existing Bacteroidetes podovirus genera.</title>
        <authorList>
            <person name="Holmfeldt K."/>
            <person name="Howard-Varona C."/>
            <person name="Solonenko N."/>
            <person name="Sullivan M.B."/>
        </authorList>
    </citation>
    <scope>NUCLEOTIDE SEQUENCE [LARGE SCALE GENOMIC DNA]</scope>
    <source>
        <strain evidence="4 5">18</strain>
    </source>
</reference>
<dbReference type="GeneID" id="78061346"/>
<gene>
    <name evidence="4" type="ORF">M666_11395</name>
</gene>
<dbReference type="PROSITE" id="PS51257">
    <property type="entry name" value="PROKAR_LIPOPROTEIN"/>
    <property type="match status" value="1"/>
</dbReference>
<dbReference type="RefSeq" id="WP_029445950.1">
    <property type="nucleotide sequence ID" value="NZ_CP009976.1"/>
</dbReference>
<evidence type="ECO:0000256" key="1">
    <source>
        <dbReference type="SAM" id="MobiDB-lite"/>
    </source>
</evidence>
<feature type="domain" description="UPF0323" evidence="3">
    <location>
        <begin position="55"/>
        <end position="161"/>
    </location>
</feature>
<keyword evidence="2" id="KW-0732">Signal</keyword>
<dbReference type="KEGG" id="cbat:M666_11395"/>